<name>A0A068VQ02_PROFF</name>
<dbReference type="EMBL" id="LM676397">
    <property type="protein sequence ID" value="CEP26238.1"/>
    <property type="molecule type" value="Genomic_DNA"/>
</dbReference>
<evidence type="ECO:0000256" key="6">
    <source>
        <dbReference type="SAM" id="MobiDB-lite"/>
    </source>
</evidence>
<dbReference type="InterPro" id="IPR027379">
    <property type="entry name" value="CLS_N"/>
</dbReference>
<dbReference type="KEGG" id="pfre:RM25_0468"/>
<gene>
    <name evidence="9" type="ORF">PFCIRM138_05550</name>
</gene>
<dbReference type="RefSeq" id="WP_013160429.1">
    <property type="nucleotide sequence ID" value="NZ_CP010341.1"/>
</dbReference>
<dbReference type="GO" id="GO:0005886">
    <property type="term" value="C:plasma membrane"/>
    <property type="evidence" value="ECO:0007669"/>
    <property type="project" value="UniProtKB-SubCell"/>
</dbReference>
<evidence type="ECO:0000256" key="2">
    <source>
        <dbReference type="ARBA" id="ARBA00022475"/>
    </source>
</evidence>
<evidence type="ECO:0000256" key="5">
    <source>
        <dbReference type="ARBA" id="ARBA00023136"/>
    </source>
</evidence>
<feature type="transmembrane region" description="Helical" evidence="7">
    <location>
        <begin position="34"/>
        <end position="55"/>
    </location>
</feature>
<evidence type="ECO:0000256" key="1">
    <source>
        <dbReference type="ARBA" id="ARBA00004651"/>
    </source>
</evidence>
<keyword evidence="3 7" id="KW-0812">Transmembrane</keyword>
<evidence type="ECO:0000256" key="3">
    <source>
        <dbReference type="ARBA" id="ARBA00022692"/>
    </source>
</evidence>
<keyword evidence="4 7" id="KW-1133">Transmembrane helix</keyword>
<reference evidence="9" key="1">
    <citation type="submission" date="2014-08" db="EMBL/GenBank/DDBJ databases">
        <authorList>
            <person name="Falentin Helene"/>
        </authorList>
    </citation>
    <scope>NUCLEOTIDE SEQUENCE</scope>
</reference>
<protein>
    <submittedName>
        <fullName evidence="9">Hypothetical membrane protein</fullName>
    </submittedName>
</protein>
<proteinExistence type="predicted"/>
<feature type="region of interest" description="Disordered" evidence="6">
    <location>
        <begin position="62"/>
        <end position="84"/>
    </location>
</feature>
<keyword evidence="2" id="KW-1003">Cell membrane</keyword>
<evidence type="ECO:0000313" key="9">
    <source>
        <dbReference type="EMBL" id="CEP26238.1"/>
    </source>
</evidence>
<dbReference type="PATRIC" id="fig|66712.6.peg.494"/>
<feature type="domain" description="Cardiolipin synthase N-terminal" evidence="8">
    <location>
        <begin position="12"/>
        <end position="57"/>
    </location>
</feature>
<dbReference type="Pfam" id="PF13396">
    <property type="entry name" value="PLDc_N"/>
    <property type="match status" value="1"/>
</dbReference>
<organism evidence="9">
    <name type="scientific">Propionibacterium freudenreichii subsp. freudenreichii</name>
    <dbReference type="NCBI Taxonomy" id="66712"/>
    <lineage>
        <taxon>Bacteria</taxon>
        <taxon>Bacillati</taxon>
        <taxon>Actinomycetota</taxon>
        <taxon>Actinomycetes</taxon>
        <taxon>Propionibacteriales</taxon>
        <taxon>Propionibacteriaceae</taxon>
        <taxon>Propionibacterium</taxon>
    </lineage>
</organism>
<dbReference type="GeneID" id="61222788"/>
<evidence type="ECO:0000256" key="7">
    <source>
        <dbReference type="SAM" id="Phobius"/>
    </source>
</evidence>
<accession>A0A068VQ02</accession>
<keyword evidence="5 7" id="KW-0472">Membrane</keyword>
<dbReference type="AlphaFoldDB" id="A0A068VQ02"/>
<evidence type="ECO:0000259" key="8">
    <source>
        <dbReference type="Pfam" id="PF13396"/>
    </source>
</evidence>
<evidence type="ECO:0000256" key="4">
    <source>
        <dbReference type="ARBA" id="ARBA00022989"/>
    </source>
</evidence>
<comment type="subcellular location">
    <subcellularLocation>
        <location evidence="1">Cell membrane</location>
        <topology evidence="1">Multi-pass membrane protein</topology>
    </subcellularLocation>
</comment>
<sequence>MARILPVLVLLALTIFAVVDLTQTDPYDVPYMPKWMWLLVVIFLPAVGPVAWIVLSRLHGMNDGSRDGGGAPPPDDNEDWLRKL</sequence>